<protein>
    <submittedName>
        <fullName evidence="2">446_t:CDS:1</fullName>
    </submittedName>
</protein>
<sequence>MTLLSDDDGLGKKEQEMEEFMHLMYAVEKTAWKSSFSAPVAKRLEIGAKVLDAGCGNGNWILEQANNYPASEFIGLDKTSSVFPSQIRPMNVYFMRGNLLTRLPFDDDTFDYVRMSNMLTVFNKENYEKAITELVRILKPGGYIELSEFEHSPEAGPYFAMFSEEFKLKAQSEKHGEQSFQPSESLPDLLSHTYVLTSLQKAHQRLLIGGRGGRLGMASYEMIKMCFGVIHEELLMSKWALNKEEYMEIVAALLEELNERESWVNSYRHWGRKIVGRCDGIGMGGCIM</sequence>
<reference evidence="2" key="1">
    <citation type="submission" date="2021-06" db="EMBL/GenBank/DDBJ databases">
        <authorList>
            <person name="Kallberg Y."/>
            <person name="Tangrot J."/>
            <person name="Rosling A."/>
        </authorList>
    </citation>
    <scope>NUCLEOTIDE SEQUENCE</scope>
    <source>
        <strain evidence="2">IA702</strain>
    </source>
</reference>
<keyword evidence="3" id="KW-1185">Reference proteome</keyword>
<dbReference type="InterPro" id="IPR029063">
    <property type="entry name" value="SAM-dependent_MTases_sf"/>
</dbReference>
<dbReference type="CDD" id="cd02440">
    <property type="entry name" value="AdoMet_MTases"/>
    <property type="match status" value="1"/>
</dbReference>
<dbReference type="SUPFAM" id="SSF53335">
    <property type="entry name" value="S-adenosyl-L-methionine-dependent methyltransferases"/>
    <property type="match status" value="1"/>
</dbReference>
<proteinExistence type="predicted"/>
<evidence type="ECO:0000313" key="2">
    <source>
        <dbReference type="EMBL" id="CAG8451745.1"/>
    </source>
</evidence>
<dbReference type="Gene3D" id="3.40.50.150">
    <property type="entry name" value="Vaccinia Virus protein VP39"/>
    <property type="match status" value="1"/>
</dbReference>
<accession>A0A9N8YWW9</accession>
<evidence type="ECO:0000259" key="1">
    <source>
        <dbReference type="Pfam" id="PF13649"/>
    </source>
</evidence>
<feature type="domain" description="Methyltransferase" evidence="1">
    <location>
        <begin position="50"/>
        <end position="142"/>
    </location>
</feature>
<gene>
    <name evidence="2" type="ORF">POCULU_LOCUS69</name>
</gene>
<organism evidence="2 3">
    <name type="scientific">Paraglomus occultum</name>
    <dbReference type="NCBI Taxonomy" id="144539"/>
    <lineage>
        <taxon>Eukaryota</taxon>
        <taxon>Fungi</taxon>
        <taxon>Fungi incertae sedis</taxon>
        <taxon>Mucoromycota</taxon>
        <taxon>Glomeromycotina</taxon>
        <taxon>Glomeromycetes</taxon>
        <taxon>Paraglomerales</taxon>
        <taxon>Paraglomeraceae</taxon>
        <taxon>Paraglomus</taxon>
    </lineage>
</organism>
<evidence type="ECO:0000313" key="3">
    <source>
        <dbReference type="Proteomes" id="UP000789572"/>
    </source>
</evidence>
<dbReference type="AlphaFoldDB" id="A0A9N8YWW9"/>
<dbReference type="Proteomes" id="UP000789572">
    <property type="component" value="Unassembled WGS sequence"/>
</dbReference>
<dbReference type="PANTHER" id="PTHR43591">
    <property type="entry name" value="METHYLTRANSFERASE"/>
    <property type="match status" value="1"/>
</dbReference>
<dbReference type="Pfam" id="PF13649">
    <property type="entry name" value="Methyltransf_25"/>
    <property type="match status" value="1"/>
</dbReference>
<dbReference type="InterPro" id="IPR041698">
    <property type="entry name" value="Methyltransf_25"/>
</dbReference>
<dbReference type="OrthoDB" id="2013972at2759"/>
<dbReference type="EMBL" id="CAJVPJ010000003">
    <property type="protein sequence ID" value="CAG8451745.1"/>
    <property type="molecule type" value="Genomic_DNA"/>
</dbReference>
<comment type="caution">
    <text evidence="2">The sequence shown here is derived from an EMBL/GenBank/DDBJ whole genome shotgun (WGS) entry which is preliminary data.</text>
</comment>
<name>A0A9N8YWW9_9GLOM</name>